<evidence type="ECO:0000313" key="2">
    <source>
        <dbReference type="Proteomes" id="UP001596067"/>
    </source>
</evidence>
<sequence length="231" mass="25610">MHPEDAASFEKTLALGKEIAESLPSNDVLGRWMAHHIGDLIVRAQAADESQVQSVRRETASTILDLWSHRASLNTQDPPMTSFGPVFRALERLSEKQAPWHFYGTFRSGHQPDASDMGMAPLLQHALELEDIVRGVVRDVVVLAAEEAASKEAKWLELSEHLDEDDQHRALQEVFRLMHEGDHETDLQAPHSGQIGDLAAKSAEVGASLRKAEARIARIRLALEEHPSPDS</sequence>
<organism evidence="1 2">
    <name type="scientific">Kitasatospora aburaviensis</name>
    <dbReference type="NCBI Taxonomy" id="67265"/>
    <lineage>
        <taxon>Bacteria</taxon>
        <taxon>Bacillati</taxon>
        <taxon>Actinomycetota</taxon>
        <taxon>Actinomycetes</taxon>
        <taxon>Kitasatosporales</taxon>
        <taxon>Streptomycetaceae</taxon>
        <taxon>Kitasatospora</taxon>
    </lineage>
</organism>
<name>A0ABW1EYA0_9ACTN</name>
<gene>
    <name evidence="1" type="ORF">ACFP0N_16615</name>
</gene>
<accession>A0ABW1EYA0</accession>
<reference evidence="2" key="1">
    <citation type="journal article" date="2019" name="Int. J. Syst. Evol. Microbiol.">
        <title>The Global Catalogue of Microorganisms (GCM) 10K type strain sequencing project: providing services to taxonomists for standard genome sequencing and annotation.</title>
        <authorList>
            <consortium name="The Broad Institute Genomics Platform"/>
            <consortium name="The Broad Institute Genome Sequencing Center for Infectious Disease"/>
            <person name="Wu L."/>
            <person name="Ma J."/>
        </authorList>
    </citation>
    <scope>NUCLEOTIDE SEQUENCE [LARGE SCALE GENOMIC DNA]</scope>
    <source>
        <strain evidence="2">CGMCC 4.1469</strain>
    </source>
</reference>
<dbReference type="RefSeq" id="WP_313762316.1">
    <property type="nucleotide sequence ID" value="NZ_BAAAVH010000009.1"/>
</dbReference>
<keyword evidence="2" id="KW-1185">Reference proteome</keyword>
<protein>
    <submittedName>
        <fullName evidence="1">Uncharacterized protein</fullName>
    </submittedName>
</protein>
<evidence type="ECO:0000313" key="1">
    <source>
        <dbReference type="EMBL" id="MFC5886588.1"/>
    </source>
</evidence>
<proteinExistence type="predicted"/>
<dbReference type="EMBL" id="JBHSOD010000018">
    <property type="protein sequence ID" value="MFC5886588.1"/>
    <property type="molecule type" value="Genomic_DNA"/>
</dbReference>
<comment type="caution">
    <text evidence="1">The sequence shown here is derived from an EMBL/GenBank/DDBJ whole genome shotgun (WGS) entry which is preliminary data.</text>
</comment>
<dbReference type="Proteomes" id="UP001596067">
    <property type="component" value="Unassembled WGS sequence"/>
</dbReference>